<dbReference type="EMBL" id="WSZM01000057">
    <property type="protein sequence ID" value="KAF4044951.1"/>
    <property type="molecule type" value="Genomic_DNA"/>
</dbReference>
<evidence type="ECO:0000313" key="2">
    <source>
        <dbReference type="Proteomes" id="UP000602510"/>
    </source>
</evidence>
<dbReference type="AlphaFoldDB" id="A0A833TQT5"/>
<organism evidence="1 2">
    <name type="scientific">Phytophthora infestans</name>
    <name type="common">Potato late blight agent</name>
    <name type="synonym">Botrytis infestans</name>
    <dbReference type="NCBI Taxonomy" id="4787"/>
    <lineage>
        <taxon>Eukaryota</taxon>
        <taxon>Sar</taxon>
        <taxon>Stramenopiles</taxon>
        <taxon>Oomycota</taxon>
        <taxon>Peronosporomycetes</taxon>
        <taxon>Peronosporales</taxon>
        <taxon>Peronosporaceae</taxon>
        <taxon>Phytophthora</taxon>
    </lineage>
</organism>
<reference evidence="1" key="1">
    <citation type="submission" date="2020-04" db="EMBL/GenBank/DDBJ databases">
        <title>Hybrid Assembly of Korean Phytophthora infestans isolates.</title>
        <authorList>
            <person name="Prokchorchik M."/>
            <person name="Lee Y."/>
            <person name="Seo J."/>
            <person name="Cho J.-H."/>
            <person name="Park Y.-E."/>
            <person name="Jang D.-C."/>
            <person name="Im J.-S."/>
            <person name="Choi J.-G."/>
            <person name="Park H.-J."/>
            <person name="Lee G.-B."/>
            <person name="Lee Y.-G."/>
            <person name="Hong S.-Y."/>
            <person name="Cho K."/>
            <person name="Sohn K.H."/>
        </authorList>
    </citation>
    <scope>NUCLEOTIDE SEQUENCE</scope>
    <source>
        <strain evidence="1">KR_1_A1</strain>
    </source>
</reference>
<keyword evidence="2" id="KW-1185">Reference proteome</keyword>
<evidence type="ECO:0000313" key="1">
    <source>
        <dbReference type="EMBL" id="KAF4044951.1"/>
    </source>
</evidence>
<sequence>MTPTISLIFGFQEHDELPHKNPSILAEYLDDDDWEENVKLRRRSSSVEIALSSCFASLSSSLNAVTAHVKHLYSGDSPRLGRQLCNSVMEVPSVQPQRLLARANSMPVAYRSSESDLDLFGNENEYPGESCLLKTEAPPASTPSRGKL</sequence>
<name>A0A833TQT5_PHYIN</name>
<comment type="caution">
    <text evidence="1">The sequence shown here is derived from an EMBL/GenBank/DDBJ whole genome shotgun (WGS) entry which is preliminary data.</text>
</comment>
<protein>
    <submittedName>
        <fullName evidence="1">Uncharacterized protein</fullName>
    </submittedName>
</protein>
<proteinExistence type="predicted"/>
<accession>A0A833TQT5</accession>
<dbReference type="Proteomes" id="UP000602510">
    <property type="component" value="Unassembled WGS sequence"/>
</dbReference>
<gene>
    <name evidence="1" type="ORF">GN244_ATG02656</name>
</gene>